<evidence type="ECO:0000313" key="2">
    <source>
        <dbReference type="EMBL" id="KAK8770342.1"/>
    </source>
</evidence>
<keyword evidence="1" id="KW-1133">Transmembrane helix</keyword>
<evidence type="ECO:0000313" key="3">
    <source>
        <dbReference type="Proteomes" id="UP001321473"/>
    </source>
</evidence>
<dbReference type="AlphaFoldDB" id="A0AAQ4E6R2"/>
<proteinExistence type="predicted"/>
<keyword evidence="1" id="KW-0472">Membrane</keyword>
<accession>A0AAQ4E6R2</accession>
<organism evidence="2 3">
    <name type="scientific">Amblyomma americanum</name>
    <name type="common">Lone star tick</name>
    <dbReference type="NCBI Taxonomy" id="6943"/>
    <lineage>
        <taxon>Eukaryota</taxon>
        <taxon>Metazoa</taxon>
        <taxon>Ecdysozoa</taxon>
        <taxon>Arthropoda</taxon>
        <taxon>Chelicerata</taxon>
        <taxon>Arachnida</taxon>
        <taxon>Acari</taxon>
        <taxon>Parasitiformes</taxon>
        <taxon>Ixodida</taxon>
        <taxon>Ixodoidea</taxon>
        <taxon>Ixodidae</taxon>
        <taxon>Amblyomminae</taxon>
        <taxon>Amblyomma</taxon>
    </lineage>
</organism>
<evidence type="ECO:0000256" key="1">
    <source>
        <dbReference type="SAM" id="Phobius"/>
    </source>
</evidence>
<sequence>MKSLNMLSSAGTGQGIIFNCSVIGLGDQFDSWRGLALGVVMTGAFRDTLGSYNDLFFVMASALIVGFALFAGLLAWDIFKRKTFVVSRQ</sequence>
<evidence type="ECO:0008006" key="4">
    <source>
        <dbReference type="Google" id="ProtNLM"/>
    </source>
</evidence>
<gene>
    <name evidence="2" type="ORF">V5799_013193</name>
</gene>
<reference evidence="2 3" key="1">
    <citation type="journal article" date="2023" name="Arcadia Sci">
        <title>De novo assembly of a long-read Amblyomma americanum tick genome.</title>
        <authorList>
            <person name="Chou S."/>
            <person name="Poskanzer K.E."/>
            <person name="Rollins M."/>
            <person name="Thuy-Boun P.S."/>
        </authorList>
    </citation>
    <scope>NUCLEOTIDE SEQUENCE [LARGE SCALE GENOMIC DNA]</scope>
    <source>
        <strain evidence="2">F_SG_1</strain>
        <tissue evidence="2">Salivary glands</tissue>
    </source>
</reference>
<dbReference type="Proteomes" id="UP001321473">
    <property type="component" value="Unassembled WGS sequence"/>
</dbReference>
<keyword evidence="3" id="KW-1185">Reference proteome</keyword>
<keyword evidence="1" id="KW-0812">Transmembrane</keyword>
<protein>
    <recommendedName>
        <fullName evidence="4">Monocarboxylate transporter</fullName>
    </recommendedName>
</protein>
<feature type="transmembrane region" description="Helical" evidence="1">
    <location>
        <begin position="55"/>
        <end position="79"/>
    </location>
</feature>
<name>A0AAQ4E6R2_AMBAM</name>
<dbReference type="EMBL" id="JARKHS020021283">
    <property type="protein sequence ID" value="KAK8770342.1"/>
    <property type="molecule type" value="Genomic_DNA"/>
</dbReference>
<comment type="caution">
    <text evidence="2">The sequence shown here is derived from an EMBL/GenBank/DDBJ whole genome shotgun (WGS) entry which is preliminary data.</text>
</comment>